<evidence type="ECO:0000313" key="2">
    <source>
        <dbReference type="EMBL" id="MBC5839997.1"/>
    </source>
</evidence>
<evidence type="ECO:0008006" key="4">
    <source>
        <dbReference type="Google" id="ProtNLM"/>
    </source>
</evidence>
<feature type="signal peptide" evidence="1">
    <location>
        <begin position="1"/>
        <end position="19"/>
    </location>
</feature>
<dbReference type="EMBL" id="JACRUJ010000001">
    <property type="protein sequence ID" value="MBC5839997.1"/>
    <property type="molecule type" value="Genomic_DNA"/>
</dbReference>
<keyword evidence="3" id="KW-1185">Reference proteome</keyword>
<dbReference type="RefSeq" id="WP_187008610.1">
    <property type="nucleotide sequence ID" value="NZ_JACRUI010000001.1"/>
</dbReference>
<comment type="caution">
    <text evidence="2">The sequence shown here is derived from an EMBL/GenBank/DDBJ whole genome shotgun (WGS) entry which is preliminary data.</text>
</comment>
<organism evidence="2 3">
    <name type="scientific">Flavobacterium kayseriense</name>
    <dbReference type="NCBI Taxonomy" id="2764714"/>
    <lineage>
        <taxon>Bacteria</taxon>
        <taxon>Pseudomonadati</taxon>
        <taxon>Bacteroidota</taxon>
        <taxon>Flavobacteriia</taxon>
        <taxon>Flavobacteriales</taxon>
        <taxon>Flavobacteriaceae</taxon>
        <taxon>Flavobacterium</taxon>
    </lineage>
</organism>
<dbReference type="InterPro" id="IPR008969">
    <property type="entry name" value="CarboxyPept-like_regulatory"/>
</dbReference>
<dbReference type="Proteomes" id="UP000629963">
    <property type="component" value="Unassembled WGS sequence"/>
</dbReference>
<name>A0ABR7J3G4_9FLAO</name>
<proteinExistence type="predicted"/>
<dbReference type="SUPFAM" id="SSF49464">
    <property type="entry name" value="Carboxypeptidase regulatory domain-like"/>
    <property type="match status" value="1"/>
</dbReference>
<keyword evidence="1" id="KW-0732">Signal</keyword>
<accession>A0ABR7J3G4</accession>
<protein>
    <recommendedName>
        <fullName evidence="4">CarboxypepD_reg-like domain-containing protein</fullName>
    </recommendedName>
</protein>
<sequence length="251" mass="28910">MKTKITILFLSLFAQYGFAQITTNRVLKGQVRNDLAPVENVIVFDVNSKVGTVVNQYGYFTLSAKVQDTLVFSSLTFKSKKIILKEEDFINNVLIVNLEIFTNELSEVLILAKKELNPIQGGTQKYVDMKFFGDEKSTPKNQAFQPLIDMENGTDFVRIYKDIIKVLRKDNPKKTDFYKETSFSELALSTVNYSFFSNTLTLSDDEIKLFLVFCENDPKSRTVMSPSDQFKLMDFLITKNREYKKITELKN</sequence>
<feature type="chain" id="PRO_5045400172" description="CarboxypepD_reg-like domain-containing protein" evidence="1">
    <location>
        <begin position="20"/>
        <end position="251"/>
    </location>
</feature>
<gene>
    <name evidence="2" type="ORF">H8R23_01130</name>
</gene>
<reference evidence="2 3" key="1">
    <citation type="submission" date="2020-08" db="EMBL/GenBank/DDBJ databases">
        <title>Description of novel Flavobacterium F-380 isolate.</title>
        <authorList>
            <person name="Saticioglu I.B."/>
            <person name="Duman M."/>
            <person name="Altun S."/>
        </authorList>
    </citation>
    <scope>NUCLEOTIDE SEQUENCE [LARGE SCALE GENOMIC DNA]</scope>
    <source>
        <strain evidence="2 3">F-380</strain>
    </source>
</reference>
<evidence type="ECO:0000256" key="1">
    <source>
        <dbReference type="SAM" id="SignalP"/>
    </source>
</evidence>
<evidence type="ECO:0000313" key="3">
    <source>
        <dbReference type="Proteomes" id="UP000629963"/>
    </source>
</evidence>